<dbReference type="InterPro" id="IPR026444">
    <property type="entry name" value="Secre_tail"/>
</dbReference>
<dbReference type="OrthoDB" id="3179827at2"/>
<keyword evidence="1" id="KW-0433">Leucine-rich repeat</keyword>
<reference evidence="6 7" key="1">
    <citation type="submission" date="2016-12" db="EMBL/GenBank/DDBJ databases">
        <title>Trade-off between light-utilization and light-protection in marine flavobacteria.</title>
        <authorList>
            <person name="Kumagai Y."/>
            <person name="Yoshizawa S."/>
            <person name="Kogure K."/>
            <person name="Iwasaki W."/>
        </authorList>
    </citation>
    <scope>NUCLEOTIDE SEQUENCE [LARGE SCALE GENOMIC DNA]</scope>
    <source>
        <strain evidence="6 7">ATCC 43844</strain>
    </source>
</reference>
<dbReference type="GO" id="GO:0035591">
    <property type="term" value="F:signaling adaptor activity"/>
    <property type="evidence" value="ECO:0007669"/>
    <property type="project" value="TreeGrafter"/>
</dbReference>
<feature type="chain" id="PRO_5015509672" description="Secretion system C-terminal sorting domain-containing protein" evidence="4">
    <location>
        <begin position="21"/>
        <end position="834"/>
    </location>
</feature>
<dbReference type="PANTHER" id="PTHR47566">
    <property type="match status" value="1"/>
</dbReference>
<dbReference type="NCBIfam" id="TIGR04183">
    <property type="entry name" value="Por_Secre_tail"/>
    <property type="match status" value="1"/>
</dbReference>
<organism evidence="6 7">
    <name type="scientific">Polaribacter glomeratus</name>
    <dbReference type="NCBI Taxonomy" id="102"/>
    <lineage>
        <taxon>Bacteria</taxon>
        <taxon>Pseudomonadati</taxon>
        <taxon>Bacteroidota</taxon>
        <taxon>Flavobacteriia</taxon>
        <taxon>Flavobacteriales</taxon>
        <taxon>Flavobacteriaceae</taxon>
    </lineage>
</organism>
<gene>
    <name evidence="6" type="ORF">BTO16_15920</name>
</gene>
<accession>A0A2S7WI98</accession>
<dbReference type="RefSeq" id="WP_105022642.1">
    <property type="nucleotide sequence ID" value="NZ_MSCM01000002.1"/>
</dbReference>
<dbReference type="PROSITE" id="PS51450">
    <property type="entry name" value="LRR"/>
    <property type="match status" value="2"/>
</dbReference>
<dbReference type="InterPro" id="IPR001611">
    <property type="entry name" value="Leu-rich_rpt"/>
</dbReference>
<keyword evidence="7" id="KW-1185">Reference proteome</keyword>
<evidence type="ECO:0000256" key="2">
    <source>
        <dbReference type="ARBA" id="ARBA00022729"/>
    </source>
</evidence>
<feature type="domain" description="Secretion system C-terminal sorting" evidence="5">
    <location>
        <begin position="766"/>
        <end position="832"/>
    </location>
</feature>
<dbReference type="PANTHER" id="PTHR47566:SF1">
    <property type="entry name" value="PROTEIN NUD1"/>
    <property type="match status" value="1"/>
</dbReference>
<protein>
    <recommendedName>
        <fullName evidence="5">Secretion system C-terminal sorting domain-containing protein</fullName>
    </recommendedName>
</protein>
<evidence type="ECO:0000313" key="6">
    <source>
        <dbReference type="EMBL" id="PQJ77323.1"/>
    </source>
</evidence>
<dbReference type="InterPro" id="IPR052574">
    <property type="entry name" value="CDIRP"/>
</dbReference>
<name>A0A2S7WI98_9FLAO</name>
<proteinExistence type="predicted"/>
<feature type="signal peptide" evidence="4">
    <location>
        <begin position="1"/>
        <end position="20"/>
    </location>
</feature>
<sequence>MKTKLFLLTVLAFCSFTINAQTIIPDANFEQALIDLGYDDIIDGQVLTANISGVISLNISDPLNNANLPNVAGLITNMTGIQDFTALQFLSLNNNNVSVLNVSSNLALLDLNYSNNNITTIDLSLNTLLRALYCESNNITTLNVGSNLNLEFLYCSFNQISVLDVNSNPLLATLFCGNNQLSALDVSLNTELTQLSCDNNMLTALDVSLNPLLTSLGIQRNAITALDVSVNNLLSVLYCSFNQLTTLNIANGNNVAIEVFYSIGNSNLTCITADASTPPIGLSGWFKDSQQMFSASCPLTYVPDDNLEAYLETHDALGTVVALGSPISMGNGIANDNYVFTNSINTVTNLQVANLSIADMTGIEDFTALEILSVSGNLLTTLDVSLNSQLEKLICDSNQITTLDVSSNTLLQFLTCGYNQISNLDVTLNTSLIGLIIDNNLISSIDVSSNVALETLSSSSNLLTTLNVSSNTALTSLYLQSNQITDLDVSSNALLNIFYCSYNQLSTLNIANGNNTGFATFDSTGNSALTCIYADASTLANGIFGWVKDIQHVFNADCFTVWTVQTNPTTTTALLAVSGLDADNNGSISLAEAAAYAGTLDLSGSGITGVEGLQAFTGIITLDVSGNGITDLSPLTNSTFSVIAKTSGVTKTIAKTSAMALETLILSNNNFEVIDLNSLVNLKVVKLFNNPNLITVSIQNGNNATITAFDSSNTPNLSCILVDDVDAGYLLTWTKDDKNTFVANEEICRSTVLAVDDLDLEANVFLFPNPVGDFLTLELSSNLQLQKVKVYSLTGKLIKEVTQNTLDFTRFSKGVYVLKIFTDRGMLTKKIIKQ</sequence>
<evidence type="ECO:0000256" key="4">
    <source>
        <dbReference type="SAM" id="SignalP"/>
    </source>
</evidence>
<dbReference type="Proteomes" id="UP000239068">
    <property type="component" value="Unassembled WGS sequence"/>
</dbReference>
<keyword evidence="3" id="KW-0677">Repeat</keyword>
<comment type="caution">
    <text evidence="6">The sequence shown here is derived from an EMBL/GenBank/DDBJ whole genome shotgun (WGS) entry which is preliminary data.</text>
</comment>
<dbReference type="InterPro" id="IPR032675">
    <property type="entry name" value="LRR_dom_sf"/>
</dbReference>
<evidence type="ECO:0000256" key="1">
    <source>
        <dbReference type="ARBA" id="ARBA00022614"/>
    </source>
</evidence>
<keyword evidence="2 4" id="KW-0732">Signal</keyword>
<evidence type="ECO:0000313" key="7">
    <source>
        <dbReference type="Proteomes" id="UP000239068"/>
    </source>
</evidence>
<evidence type="ECO:0000256" key="3">
    <source>
        <dbReference type="ARBA" id="ARBA00022737"/>
    </source>
</evidence>
<dbReference type="EMBL" id="MSCM01000002">
    <property type="protein sequence ID" value="PQJ77323.1"/>
    <property type="molecule type" value="Genomic_DNA"/>
</dbReference>
<dbReference type="AlphaFoldDB" id="A0A2S7WI98"/>
<dbReference type="SUPFAM" id="SSF52058">
    <property type="entry name" value="L domain-like"/>
    <property type="match status" value="3"/>
</dbReference>
<dbReference type="Pfam" id="PF18962">
    <property type="entry name" value="Por_Secre_tail"/>
    <property type="match status" value="1"/>
</dbReference>
<dbReference type="Gene3D" id="3.80.10.10">
    <property type="entry name" value="Ribonuclease Inhibitor"/>
    <property type="match status" value="3"/>
</dbReference>
<evidence type="ECO:0000259" key="5">
    <source>
        <dbReference type="Pfam" id="PF18962"/>
    </source>
</evidence>